<dbReference type="HAMAP" id="MF_00185">
    <property type="entry name" value="IPP_trans"/>
    <property type="match status" value="1"/>
</dbReference>
<gene>
    <name evidence="10 14" type="primary">miaA</name>
    <name evidence="14" type="ORF">KV203_07460</name>
</gene>
<comment type="caution">
    <text evidence="10">Lacks conserved residue(s) required for the propagation of feature annotation.</text>
</comment>
<comment type="catalytic activity">
    <reaction evidence="9 10 11">
        <text>adenosine(37) in tRNA + dimethylallyl diphosphate = N(6)-dimethylallyladenosine(37) in tRNA + diphosphate</text>
        <dbReference type="Rhea" id="RHEA:26482"/>
        <dbReference type="Rhea" id="RHEA-COMP:10162"/>
        <dbReference type="Rhea" id="RHEA-COMP:10375"/>
        <dbReference type="ChEBI" id="CHEBI:33019"/>
        <dbReference type="ChEBI" id="CHEBI:57623"/>
        <dbReference type="ChEBI" id="CHEBI:74411"/>
        <dbReference type="ChEBI" id="CHEBI:74415"/>
        <dbReference type="EC" id="2.5.1.75"/>
    </reaction>
</comment>
<reference evidence="14" key="1">
    <citation type="submission" date="2021-07" db="EMBL/GenBank/DDBJ databases">
        <title>Candidatus Kaistella beijingensis sp. nov. isolated from a municipal wastewater treatment plant is involved in sludge foaming.</title>
        <authorList>
            <person name="Song Y."/>
            <person name="Liu S.-J."/>
        </authorList>
    </citation>
    <scope>NUCLEOTIDE SEQUENCE</scope>
    <source>
        <strain evidence="14">DSM 43998</strain>
    </source>
</reference>
<keyword evidence="8 10" id="KW-0460">Magnesium</keyword>
<evidence type="ECO:0000256" key="6">
    <source>
        <dbReference type="ARBA" id="ARBA00022741"/>
    </source>
</evidence>
<evidence type="ECO:0000256" key="8">
    <source>
        <dbReference type="ARBA" id="ARBA00022842"/>
    </source>
</evidence>
<accession>A0ABX8SF10</accession>
<keyword evidence="7 10" id="KW-0067">ATP-binding</keyword>
<dbReference type="PANTHER" id="PTHR11088:SF60">
    <property type="entry name" value="TRNA DIMETHYLALLYLTRANSFERASE"/>
    <property type="match status" value="1"/>
</dbReference>
<feature type="site" description="Interaction with substrate tRNA" evidence="10">
    <location>
        <position position="128"/>
    </location>
</feature>
<evidence type="ECO:0000256" key="13">
    <source>
        <dbReference type="RuleBase" id="RU003785"/>
    </source>
</evidence>
<dbReference type="InterPro" id="IPR039657">
    <property type="entry name" value="Dimethylallyltransferase"/>
</dbReference>
<keyword evidence="6 10" id="KW-0547">Nucleotide-binding</keyword>
<dbReference type="Pfam" id="PF01715">
    <property type="entry name" value="IPPT"/>
    <property type="match status" value="1"/>
</dbReference>
<keyword evidence="5 10" id="KW-0819">tRNA processing</keyword>
<comment type="subunit">
    <text evidence="10">Monomer.</text>
</comment>
<evidence type="ECO:0000256" key="9">
    <source>
        <dbReference type="ARBA" id="ARBA00049563"/>
    </source>
</evidence>
<evidence type="ECO:0000256" key="12">
    <source>
        <dbReference type="RuleBase" id="RU003784"/>
    </source>
</evidence>
<keyword evidence="15" id="KW-1185">Reference proteome</keyword>
<sequence length="317" mass="34369">MIVGAADGPRPIAVVGPTATGKSALALNLAEHLGGEIVNLDAMQQYRGMDIGTAKVPVAERRGIPHHRLDVLDVTETATVAAYQQAAAADVAAIRARGAVPVLVGGSMMYIQALLDDWKFPATDPAVRAKWTGLLAERGVAALHRALAAADPAAAGAILPTDGRRIVRALEVVELTGRPYAASAPVIGKPRWNTAVVAVDRPTGELDARIVTRTAAMFAQGLIDEVRRLIDGGIRGGITARRAIGYAHVLSYLDGDYDLAEARERTMISTRRYVRRQRSWFRRDPRVHWLDGTRQDLVGDVVRYVQLREPRQELKDT</sequence>
<dbReference type="Gene3D" id="1.10.20.140">
    <property type="match status" value="1"/>
</dbReference>
<dbReference type="Gene3D" id="3.40.50.300">
    <property type="entry name" value="P-loop containing nucleotide triphosphate hydrolases"/>
    <property type="match status" value="1"/>
</dbReference>
<dbReference type="Proteomes" id="UP000887023">
    <property type="component" value="Chromosome"/>
</dbReference>
<dbReference type="InterPro" id="IPR027417">
    <property type="entry name" value="P-loop_NTPase"/>
</dbReference>
<dbReference type="EMBL" id="CP079105">
    <property type="protein sequence ID" value="QXQ15747.1"/>
    <property type="molecule type" value="Genomic_DNA"/>
</dbReference>
<dbReference type="RefSeq" id="WP_066471897.1">
    <property type="nucleotide sequence ID" value="NZ_CBCRUZ010000019.1"/>
</dbReference>
<dbReference type="SUPFAM" id="SSF52540">
    <property type="entry name" value="P-loop containing nucleoside triphosphate hydrolases"/>
    <property type="match status" value="2"/>
</dbReference>
<evidence type="ECO:0000313" key="15">
    <source>
        <dbReference type="Proteomes" id="UP000887023"/>
    </source>
</evidence>
<name>A0ABX8SF10_9ACTN</name>
<evidence type="ECO:0000256" key="7">
    <source>
        <dbReference type="ARBA" id="ARBA00022840"/>
    </source>
</evidence>
<evidence type="ECO:0000256" key="11">
    <source>
        <dbReference type="RuleBase" id="RU003783"/>
    </source>
</evidence>
<comment type="cofactor">
    <cofactor evidence="1 10">
        <name>Mg(2+)</name>
        <dbReference type="ChEBI" id="CHEBI:18420"/>
    </cofactor>
</comment>
<evidence type="ECO:0000256" key="10">
    <source>
        <dbReference type="HAMAP-Rule" id="MF_00185"/>
    </source>
</evidence>
<dbReference type="EC" id="2.5.1.75" evidence="10"/>
<dbReference type="PANTHER" id="PTHR11088">
    <property type="entry name" value="TRNA DIMETHYLALLYLTRANSFERASE"/>
    <property type="match status" value="1"/>
</dbReference>
<evidence type="ECO:0000256" key="2">
    <source>
        <dbReference type="ARBA" id="ARBA00003213"/>
    </source>
</evidence>
<evidence type="ECO:0000313" key="14">
    <source>
        <dbReference type="EMBL" id="QXQ15747.1"/>
    </source>
</evidence>
<feature type="site" description="Interaction with substrate tRNA" evidence="10">
    <location>
        <position position="107"/>
    </location>
</feature>
<dbReference type="InterPro" id="IPR018022">
    <property type="entry name" value="IPT"/>
</dbReference>
<dbReference type="NCBIfam" id="TIGR00174">
    <property type="entry name" value="miaA"/>
    <property type="match status" value="1"/>
</dbReference>
<dbReference type="GO" id="GO:0052381">
    <property type="term" value="F:tRNA dimethylallyltransferase activity"/>
    <property type="evidence" value="ECO:0007669"/>
    <property type="project" value="UniProtKB-EC"/>
</dbReference>
<proteinExistence type="inferred from homology"/>
<comment type="function">
    <text evidence="2 10 12">Catalyzes the transfer of a dimethylallyl group onto the adenine at position 37 in tRNAs that read codons beginning with uridine, leading to the formation of N6-(dimethylallyl)adenosine (i(6)A).</text>
</comment>
<comment type="similarity">
    <text evidence="3 10 13">Belongs to the IPP transferase family.</text>
</comment>
<feature type="binding site" evidence="10">
    <location>
        <begin position="16"/>
        <end position="23"/>
    </location>
    <ligand>
        <name>ATP</name>
        <dbReference type="ChEBI" id="CHEBI:30616"/>
    </ligand>
</feature>
<organism evidence="14 15">
    <name type="scientific">Skermania pinensis</name>
    <dbReference type="NCBI Taxonomy" id="39122"/>
    <lineage>
        <taxon>Bacteria</taxon>
        <taxon>Bacillati</taxon>
        <taxon>Actinomycetota</taxon>
        <taxon>Actinomycetes</taxon>
        <taxon>Mycobacteriales</taxon>
        <taxon>Gordoniaceae</taxon>
        <taxon>Skermania</taxon>
    </lineage>
</organism>
<evidence type="ECO:0000256" key="5">
    <source>
        <dbReference type="ARBA" id="ARBA00022694"/>
    </source>
</evidence>
<evidence type="ECO:0000256" key="4">
    <source>
        <dbReference type="ARBA" id="ARBA00022679"/>
    </source>
</evidence>
<evidence type="ECO:0000256" key="1">
    <source>
        <dbReference type="ARBA" id="ARBA00001946"/>
    </source>
</evidence>
<feature type="binding site" evidence="10">
    <location>
        <begin position="18"/>
        <end position="23"/>
    </location>
    <ligand>
        <name>substrate</name>
    </ligand>
</feature>
<protein>
    <recommendedName>
        <fullName evidence="10">tRNA dimethylallyltransferase</fullName>
        <ecNumber evidence="10">2.5.1.75</ecNumber>
    </recommendedName>
    <alternativeName>
        <fullName evidence="10">Dimethylallyl diphosphate:tRNA dimethylallyltransferase</fullName>
        <shortName evidence="10">DMAPP:tRNA dimethylallyltransferase</shortName>
        <shortName evidence="10">DMATase</shortName>
    </alternativeName>
    <alternativeName>
        <fullName evidence="10">Isopentenyl-diphosphate:tRNA isopentenyltransferase</fullName>
        <shortName evidence="10">IPP transferase</shortName>
        <shortName evidence="10">IPPT</shortName>
        <shortName evidence="10">IPTase</shortName>
    </alternativeName>
</protein>
<keyword evidence="4 10" id="KW-0808">Transferase</keyword>
<evidence type="ECO:0000256" key="3">
    <source>
        <dbReference type="ARBA" id="ARBA00005842"/>
    </source>
</evidence>